<dbReference type="Proteomes" id="UP000015105">
    <property type="component" value="Chromosome 4D"/>
</dbReference>
<keyword evidence="3" id="KW-1185">Reference proteome</keyword>
<organism evidence="2 3">
    <name type="scientific">Aegilops tauschii subsp. strangulata</name>
    <name type="common">Goatgrass</name>
    <dbReference type="NCBI Taxonomy" id="200361"/>
    <lineage>
        <taxon>Eukaryota</taxon>
        <taxon>Viridiplantae</taxon>
        <taxon>Streptophyta</taxon>
        <taxon>Embryophyta</taxon>
        <taxon>Tracheophyta</taxon>
        <taxon>Spermatophyta</taxon>
        <taxon>Magnoliopsida</taxon>
        <taxon>Liliopsida</taxon>
        <taxon>Poales</taxon>
        <taxon>Poaceae</taxon>
        <taxon>BOP clade</taxon>
        <taxon>Pooideae</taxon>
        <taxon>Triticodae</taxon>
        <taxon>Triticeae</taxon>
        <taxon>Triticinae</taxon>
        <taxon>Aegilops</taxon>
    </lineage>
</organism>
<keyword evidence="1" id="KW-0472">Membrane</keyword>
<dbReference type="Gramene" id="AET4Gv20757000.1">
    <property type="protein sequence ID" value="AET4Gv20757000.1"/>
    <property type="gene ID" value="AET4Gv20757000"/>
</dbReference>
<sequence length="84" mass="9553">VFLPDGERFYTFGLAAICWAIWNCRNQATFEQKKLKTPFAVSFLACGFMSYWAGMMNGEDREMMERGSKMLKASASAMMRICAT</sequence>
<protein>
    <submittedName>
        <fullName evidence="2">Uncharacterized protein</fullName>
    </submittedName>
</protein>
<keyword evidence="1" id="KW-0812">Transmembrane</keyword>
<reference evidence="3" key="2">
    <citation type="journal article" date="2017" name="Nat. Plants">
        <title>The Aegilops tauschii genome reveals multiple impacts of transposons.</title>
        <authorList>
            <person name="Zhao G."/>
            <person name="Zou C."/>
            <person name="Li K."/>
            <person name="Wang K."/>
            <person name="Li T."/>
            <person name="Gao L."/>
            <person name="Zhang X."/>
            <person name="Wang H."/>
            <person name="Yang Z."/>
            <person name="Liu X."/>
            <person name="Jiang W."/>
            <person name="Mao L."/>
            <person name="Kong X."/>
            <person name="Jiao Y."/>
            <person name="Jia J."/>
        </authorList>
    </citation>
    <scope>NUCLEOTIDE SEQUENCE [LARGE SCALE GENOMIC DNA]</scope>
    <source>
        <strain evidence="3">cv. AL8/78</strain>
    </source>
</reference>
<evidence type="ECO:0000313" key="3">
    <source>
        <dbReference type="Proteomes" id="UP000015105"/>
    </source>
</evidence>
<dbReference type="AlphaFoldDB" id="A0A453J1M2"/>
<reference evidence="2" key="5">
    <citation type="journal article" date="2021" name="G3 (Bethesda)">
        <title>Aegilops tauschii genome assembly Aet v5.0 features greater sequence contiguity and improved annotation.</title>
        <authorList>
            <person name="Wang L."/>
            <person name="Zhu T."/>
            <person name="Rodriguez J.C."/>
            <person name="Deal K.R."/>
            <person name="Dubcovsky J."/>
            <person name="McGuire P.E."/>
            <person name="Lux T."/>
            <person name="Spannagl M."/>
            <person name="Mayer K.F.X."/>
            <person name="Baldrich P."/>
            <person name="Meyers B.C."/>
            <person name="Huo N."/>
            <person name="Gu Y.Q."/>
            <person name="Zhou H."/>
            <person name="Devos K.M."/>
            <person name="Bennetzen J.L."/>
            <person name="Unver T."/>
            <person name="Budak H."/>
            <person name="Gulick P.J."/>
            <person name="Galiba G."/>
            <person name="Kalapos B."/>
            <person name="Nelson D.R."/>
            <person name="Li P."/>
            <person name="You F.M."/>
            <person name="Luo M.C."/>
            <person name="Dvorak J."/>
        </authorList>
    </citation>
    <scope>NUCLEOTIDE SEQUENCE [LARGE SCALE GENOMIC DNA]</scope>
    <source>
        <strain evidence="2">cv. AL8/78</strain>
    </source>
</reference>
<name>A0A453J1M2_AEGTS</name>
<accession>A0A453J1M2</accession>
<reference evidence="2" key="4">
    <citation type="submission" date="2019-03" db="UniProtKB">
        <authorList>
            <consortium name="EnsemblPlants"/>
        </authorList>
    </citation>
    <scope>IDENTIFICATION</scope>
</reference>
<feature type="transmembrane region" description="Helical" evidence="1">
    <location>
        <begin position="39"/>
        <end position="56"/>
    </location>
</feature>
<evidence type="ECO:0000256" key="1">
    <source>
        <dbReference type="SAM" id="Phobius"/>
    </source>
</evidence>
<reference evidence="3" key="1">
    <citation type="journal article" date="2014" name="Science">
        <title>Ancient hybridizations among the ancestral genomes of bread wheat.</title>
        <authorList>
            <consortium name="International Wheat Genome Sequencing Consortium,"/>
            <person name="Marcussen T."/>
            <person name="Sandve S.R."/>
            <person name="Heier L."/>
            <person name="Spannagl M."/>
            <person name="Pfeifer M."/>
            <person name="Jakobsen K.S."/>
            <person name="Wulff B.B."/>
            <person name="Steuernagel B."/>
            <person name="Mayer K.F."/>
            <person name="Olsen O.A."/>
        </authorList>
    </citation>
    <scope>NUCLEOTIDE SEQUENCE [LARGE SCALE GENOMIC DNA]</scope>
    <source>
        <strain evidence="3">cv. AL8/78</strain>
    </source>
</reference>
<reference evidence="2" key="3">
    <citation type="journal article" date="2017" name="Nature">
        <title>Genome sequence of the progenitor of the wheat D genome Aegilops tauschii.</title>
        <authorList>
            <person name="Luo M.C."/>
            <person name="Gu Y.Q."/>
            <person name="Puiu D."/>
            <person name="Wang H."/>
            <person name="Twardziok S.O."/>
            <person name="Deal K.R."/>
            <person name="Huo N."/>
            <person name="Zhu T."/>
            <person name="Wang L."/>
            <person name="Wang Y."/>
            <person name="McGuire P.E."/>
            <person name="Liu S."/>
            <person name="Long H."/>
            <person name="Ramasamy R.K."/>
            <person name="Rodriguez J.C."/>
            <person name="Van S.L."/>
            <person name="Yuan L."/>
            <person name="Wang Z."/>
            <person name="Xia Z."/>
            <person name="Xiao L."/>
            <person name="Anderson O.D."/>
            <person name="Ouyang S."/>
            <person name="Liang Y."/>
            <person name="Zimin A.V."/>
            <person name="Pertea G."/>
            <person name="Qi P."/>
            <person name="Bennetzen J.L."/>
            <person name="Dai X."/>
            <person name="Dawson M.W."/>
            <person name="Muller H.G."/>
            <person name="Kugler K."/>
            <person name="Rivarola-Duarte L."/>
            <person name="Spannagl M."/>
            <person name="Mayer K.F.X."/>
            <person name="Lu F.H."/>
            <person name="Bevan M.W."/>
            <person name="Leroy P."/>
            <person name="Li P."/>
            <person name="You F.M."/>
            <person name="Sun Q."/>
            <person name="Liu Z."/>
            <person name="Lyons E."/>
            <person name="Wicker T."/>
            <person name="Salzberg S.L."/>
            <person name="Devos K.M."/>
            <person name="Dvorak J."/>
        </authorList>
    </citation>
    <scope>NUCLEOTIDE SEQUENCE [LARGE SCALE GENOMIC DNA]</scope>
    <source>
        <strain evidence="2">cv. AL8/78</strain>
    </source>
</reference>
<proteinExistence type="predicted"/>
<evidence type="ECO:0000313" key="2">
    <source>
        <dbReference type="EnsemblPlants" id="AET4Gv20757000.1"/>
    </source>
</evidence>
<dbReference type="EnsemblPlants" id="AET4Gv20757000.1">
    <property type="protein sequence ID" value="AET4Gv20757000.1"/>
    <property type="gene ID" value="AET4Gv20757000"/>
</dbReference>
<keyword evidence="1" id="KW-1133">Transmembrane helix</keyword>